<dbReference type="EMBL" id="MT771339">
    <property type="protein sequence ID" value="QOC55751.1"/>
    <property type="molecule type" value="Genomic_DNA"/>
</dbReference>
<keyword evidence="2" id="KW-1185">Reference proteome</keyword>
<dbReference type="RefSeq" id="YP_010049660.1">
    <property type="nucleotide sequence ID" value="NC_054392.1"/>
</dbReference>
<name>A0A7L7SHQ9_9CAUD</name>
<accession>A0A7L7SHQ9</accession>
<evidence type="ECO:0000313" key="2">
    <source>
        <dbReference type="Proteomes" id="UP000516653"/>
    </source>
</evidence>
<dbReference type="GeneID" id="63742979"/>
<sequence length="128" mass="14133">MSNEQEAQILEGISAVLSSNGIDSPLIHWWMQDAFAEAMATAPKAEEYGSTELAEAGHVLASMLAKPLENPVSDAAAMETQIYQYVLGKIGRWTAAMRRGDRVSEDSLFDIGVYVKMVRKIRETGEWP</sequence>
<evidence type="ECO:0000313" key="1">
    <source>
        <dbReference type="EMBL" id="QOC55751.1"/>
    </source>
</evidence>
<proteinExistence type="predicted"/>
<gene>
    <name evidence="1" type="primary">51</name>
    <name evidence="1" type="ORF">SEA_ARCHIMEDES_51</name>
</gene>
<dbReference type="Proteomes" id="UP000516653">
    <property type="component" value="Segment"/>
</dbReference>
<reference evidence="1 2" key="1">
    <citation type="submission" date="2020-07" db="EMBL/GenBank/DDBJ databases">
        <authorList>
            <person name="Buterbaugh K.M."/>
            <person name="Dean A.J."/>
            <person name="Durmis N.D."/>
            <person name="Gonzalez I.M."/>
            <person name="Kowalski E.M."/>
            <person name="Mundorff O.G."/>
            <person name="Vimal D."/>
            <person name="Chamarti P.R."/>
            <person name="Xu J."/>
            <person name="Butela K.A."/>
            <person name="Garlena R.A."/>
            <person name="Russell D.A."/>
            <person name="Pope W.H."/>
            <person name="Jacobs-Sera D."/>
            <person name="Hatfull G.F."/>
        </authorList>
    </citation>
    <scope>NUCLEOTIDE SEQUENCE [LARGE SCALE GENOMIC DNA]</scope>
</reference>
<organism evidence="1 2">
    <name type="scientific">Gordonia phage Archimedes</name>
    <dbReference type="NCBI Taxonomy" id="2759389"/>
    <lineage>
        <taxon>Viruses</taxon>
        <taxon>Duplodnaviria</taxon>
        <taxon>Heunggongvirae</taxon>
        <taxon>Uroviricota</taxon>
        <taxon>Caudoviricetes</taxon>
        <taxon>Archimedesvirus</taxon>
        <taxon>Archimedesvirus archimedes</taxon>
    </lineage>
</organism>
<protein>
    <submittedName>
        <fullName evidence="1">Uncharacterized protein</fullName>
    </submittedName>
</protein>
<dbReference type="KEGG" id="vg:63742979"/>